<keyword evidence="2" id="KW-1185">Reference proteome</keyword>
<organism evidence="1 2">
    <name type="scientific">Portunus trituberculatus</name>
    <name type="common">Swimming crab</name>
    <name type="synonym">Neptunus trituberculatus</name>
    <dbReference type="NCBI Taxonomy" id="210409"/>
    <lineage>
        <taxon>Eukaryota</taxon>
        <taxon>Metazoa</taxon>
        <taxon>Ecdysozoa</taxon>
        <taxon>Arthropoda</taxon>
        <taxon>Crustacea</taxon>
        <taxon>Multicrustacea</taxon>
        <taxon>Malacostraca</taxon>
        <taxon>Eumalacostraca</taxon>
        <taxon>Eucarida</taxon>
        <taxon>Decapoda</taxon>
        <taxon>Pleocyemata</taxon>
        <taxon>Brachyura</taxon>
        <taxon>Eubrachyura</taxon>
        <taxon>Portunoidea</taxon>
        <taxon>Portunidae</taxon>
        <taxon>Portuninae</taxon>
        <taxon>Portunus</taxon>
    </lineage>
</organism>
<sequence>MCYTDALSDSRQRVSRCNPQLALADNTHPEDKYAGSYNAADHHSFPLHFLLFRVTLLLFLHHVLVPSIPHSLPPSKCCCTDPNLKDLLAQTRVLKAAKGQGQGFPQQPRACAGVWRGGGSCEWAEGMKEGNRRGS</sequence>
<dbReference type="Proteomes" id="UP000324222">
    <property type="component" value="Unassembled WGS sequence"/>
</dbReference>
<dbReference type="EMBL" id="VSRR010007014">
    <property type="protein sequence ID" value="MPC46035.1"/>
    <property type="molecule type" value="Genomic_DNA"/>
</dbReference>
<accession>A0A5B7FKT9</accession>
<evidence type="ECO:0000313" key="1">
    <source>
        <dbReference type="EMBL" id="MPC46035.1"/>
    </source>
</evidence>
<proteinExistence type="predicted"/>
<gene>
    <name evidence="1" type="ORF">E2C01_039744</name>
</gene>
<comment type="caution">
    <text evidence="1">The sequence shown here is derived from an EMBL/GenBank/DDBJ whole genome shotgun (WGS) entry which is preliminary data.</text>
</comment>
<reference evidence="1 2" key="1">
    <citation type="submission" date="2019-05" db="EMBL/GenBank/DDBJ databases">
        <title>Another draft genome of Portunus trituberculatus and its Hox gene families provides insights of decapod evolution.</title>
        <authorList>
            <person name="Jeong J.-H."/>
            <person name="Song I."/>
            <person name="Kim S."/>
            <person name="Choi T."/>
            <person name="Kim D."/>
            <person name="Ryu S."/>
            <person name="Kim W."/>
        </authorList>
    </citation>
    <scope>NUCLEOTIDE SEQUENCE [LARGE SCALE GENOMIC DNA]</scope>
    <source>
        <tissue evidence="1">Muscle</tissue>
    </source>
</reference>
<name>A0A5B7FKT9_PORTR</name>
<dbReference type="AlphaFoldDB" id="A0A5B7FKT9"/>
<protein>
    <submittedName>
        <fullName evidence="1">Uncharacterized protein</fullName>
    </submittedName>
</protein>
<evidence type="ECO:0000313" key="2">
    <source>
        <dbReference type="Proteomes" id="UP000324222"/>
    </source>
</evidence>